<dbReference type="InterPro" id="IPR001647">
    <property type="entry name" value="HTH_TetR"/>
</dbReference>
<keyword evidence="1 2" id="KW-0238">DNA-binding</keyword>
<organism evidence="4 5">
    <name type="scientific">Mucilaginibacter angelicae</name>
    <dbReference type="NCBI Taxonomy" id="869718"/>
    <lineage>
        <taxon>Bacteria</taxon>
        <taxon>Pseudomonadati</taxon>
        <taxon>Bacteroidota</taxon>
        <taxon>Sphingobacteriia</taxon>
        <taxon>Sphingobacteriales</taxon>
        <taxon>Sphingobacteriaceae</taxon>
        <taxon>Mucilaginibacter</taxon>
    </lineage>
</organism>
<sequence>MIDKDRLLTGTEELFLEAGIKSITMDDIARHLGISKKTIYQHFRDKNELVTALVKKRLADDEAMLCAIISDAGNMIDEMMELTRCTGEIFSRMNPAVMYDLQKYHYEGWGLYLKFKTGFLVNIIEKLLKKGIAQGYIRPEIDARIIAIMRVNQIELGFNSSVYPHTGFNLWDVQLQLLNHFNYGVCTIKGITVLNNAG</sequence>
<feature type="domain" description="HTH tetR-type" evidence="3">
    <location>
        <begin position="1"/>
        <end position="61"/>
    </location>
</feature>
<name>A0ABV6L4D5_9SPHI</name>
<dbReference type="RefSeq" id="WP_377022149.1">
    <property type="nucleotide sequence ID" value="NZ_JBHLTS010000020.1"/>
</dbReference>
<evidence type="ECO:0000256" key="2">
    <source>
        <dbReference type="PROSITE-ProRule" id="PRU00335"/>
    </source>
</evidence>
<comment type="caution">
    <text evidence="4">The sequence shown here is derived from an EMBL/GenBank/DDBJ whole genome shotgun (WGS) entry which is preliminary data.</text>
</comment>
<dbReference type="PROSITE" id="PS50977">
    <property type="entry name" value="HTH_TETR_2"/>
    <property type="match status" value="1"/>
</dbReference>
<evidence type="ECO:0000256" key="1">
    <source>
        <dbReference type="ARBA" id="ARBA00023125"/>
    </source>
</evidence>
<dbReference type="PRINTS" id="PR00455">
    <property type="entry name" value="HTHTETR"/>
</dbReference>
<dbReference type="SUPFAM" id="SSF46689">
    <property type="entry name" value="Homeodomain-like"/>
    <property type="match status" value="1"/>
</dbReference>
<proteinExistence type="predicted"/>
<dbReference type="InterPro" id="IPR050624">
    <property type="entry name" value="HTH-type_Tx_Regulator"/>
</dbReference>
<reference evidence="4 5" key="1">
    <citation type="submission" date="2024-09" db="EMBL/GenBank/DDBJ databases">
        <authorList>
            <person name="Sun Q."/>
            <person name="Mori K."/>
        </authorList>
    </citation>
    <scope>NUCLEOTIDE SEQUENCE [LARGE SCALE GENOMIC DNA]</scope>
    <source>
        <strain evidence="4 5">NCAIM B.02415</strain>
    </source>
</reference>
<dbReference type="EMBL" id="JBHLTS010000020">
    <property type="protein sequence ID" value="MFC0514296.1"/>
    <property type="molecule type" value="Genomic_DNA"/>
</dbReference>
<evidence type="ECO:0000313" key="4">
    <source>
        <dbReference type="EMBL" id="MFC0514296.1"/>
    </source>
</evidence>
<dbReference type="SUPFAM" id="SSF48498">
    <property type="entry name" value="Tetracyclin repressor-like, C-terminal domain"/>
    <property type="match status" value="1"/>
</dbReference>
<dbReference type="Pfam" id="PF00440">
    <property type="entry name" value="TetR_N"/>
    <property type="match status" value="1"/>
</dbReference>
<dbReference type="InterPro" id="IPR036271">
    <property type="entry name" value="Tet_transcr_reg_TetR-rel_C_sf"/>
</dbReference>
<dbReference type="PANTHER" id="PTHR43479:SF11">
    <property type="entry name" value="ACREF_ENVCD OPERON REPRESSOR-RELATED"/>
    <property type="match status" value="1"/>
</dbReference>
<evidence type="ECO:0000259" key="3">
    <source>
        <dbReference type="PROSITE" id="PS50977"/>
    </source>
</evidence>
<evidence type="ECO:0000313" key="5">
    <source>
        <dbReference type="Proteomes" id="UP001589828"/>
    </source>
</evidence>
<dbReference type="Proteomes" id="UP001589828">
    <property type="component" value="Unassembled WGS sequence"/>
</dbReference>
<dbReference type="InterPro" id="IPR009057">
    <property type="entry name" value="Homeodomain-like_sf"/>
</dbReference>
<dbReference type="Gene3D" id="1.10.357.10">
    <property type="entry name" value="Tetracycline Repressor, domain 2"/>
    <property type="match status" value="1"/>
</dbReference>
<accession>A0ABV6L4D5</accession>
<gene>
    <name evidence="4" type="ORF">ACFFGT_08800</name>
</gene>
<dbReference type="PANTHER" id="PTHR43479">
    <property type="entry name" value="ACREF/ENVCD OPERON REPRESSOR-RELATED"/>
    <property type="match status" value="1"/>
</dbReference>
<feature type="DNA-binding region" description="H-T-H motif" evidence="2">
    <location>
        <begin position="24"/>
        <end position="43"/>
    </location>
</feature>
<keyword evidence="5" id="KW-1185">Reference proteome</keyword>
<protein>
    <submittedName>
        <fullName evidence="4">TetR/AcrR family transcriptional regulator</fullName>
    </submittedName>
</protein>